<name>A0A1G6GFJ0_9ACTN</name>
<evidence type="ECO:0000256" key="1">
    <source>
        <dbReference type="SAM" id="MobiDB-lite"/>
    </source>
</evidence>
<dbReference type="AlphaFoldDB" id="A0A1G6GFJ0"/>
<keyword evidence="3" id="KW-1185">Reference proteome</keyword>
<protein>
    <recommendedName>
        <fullName evidence="4">Sulfocyanin (SoxE) domain-containing protein</fullName>
    </recommendedName>
</protein>
<accession>A0A1G6GFJ0</accession>
<evidence type="ECO:0008006" key="4">
    <source>
        <dbReference type="Google" id="ProtNLM"/>
    </source>
</evidence>
<reference evidence="2 3" key="1">
    <citation type="submission" date="2016-06" db="EMBL/GenBank/DDBJ databases">
        <authorList>
            <person name="Olsen C.W."/>
            <person name="Carey S."/>
            <person name="Hinshaw L."/>
            <person name="Karasin A.I."/>
        </authorList>
    </citation>
    <scope>NUCLEOTIDE SEQUENCE [LARGE SCALE GENOMIC DNA]</scope>
    <source>
        <strain evidence="2 3">LZ-22</strain>
    </source>
</reference>
<dbReference type="InterPro" id="IPR008972">
    <property type="entry name" value="Cupredoxin"/>
</dbReference>
<feature type="compositionally biased region" description="Gly residues" evidence="1">
    <location>
        <begin position="1"/>
        <end position="13"/>
    </location>
</feature>
<evidence type="ECO:0000313" key="3">
    <source>
        <dbReference type="Proteomes" id="UP000199086"/>
    </source>
</evidence>
<organism evidence="2 3">
    <name type="scientific">Raineyella antarctica</name>
    <dbReference type="NCBI Taxonomy" id="1577474"/>
    <lineage>
        <taxon>Bacteria</taxon>
        <taxon>Bacillati</taxon>
        <taxon>Actinomycetota</taxon>
        <taxon>Actinomycetes</taxon>
        <taxon>Propionibacteriales</taxon>
        <taxon>Propionibacteriaceae</taxon>
        <taxon>Raineyella</taxon>
    </lineage>
</organism>
<feature type="region of interest" description="Disordered" evidence="1">
    <location>
        <begin position="1"/>
        <end position="32"/>
    </location>
</feature>
<dbReference type="EMBL" id="FMYF01000002">
    <property type="protein sequence ID" value="SDB80525.1"/>
    <property type="molecule type" value="Genomic_DNA"/>
</dbReference>
<proteinExistence type="predicted"/>
<dbReference type="STRING" id="1577474.GA0111570_102315"/>
<gene>
    <name evidence="2" type="ORF">GA0111570_102315</name>
</gene>
<dbReference type="Gene3D" id="2.60.40.420">
    <property type="entry name" value="Cupredoxins - blue copper proteins"/>
    <property type="match status" value="1"/>
</dbReference>
<dbReference type="Proteomes" id="UP000199086">
    <property type="component" value="Unassembled WGS sequence"/>
</dbReference>
<dbReference type="SUPFAM" id="SSF49503">
    <property type="entry name" value="Cupredoxins"/>
    <property type="match status" value="1"/>
</dbReference>
<sequence>MGGNGGGGTGGATTPGSSQARLSCTAPESLPGQTVSVTLTDAGMMNSPMMGGSAPMGERMSLRASPASVPAGQVSFVASNFGGRTHELVILPLPAGTSAGKRVPGADGKVDEAGSLGEASASCAAGTGEGITPGATGWITLTLPPGRYELVCNLQNHYADGMYQELDVT</sequence>
<evidence type="ECO:0000313" key="2">
    <source>
        <dbReference type="EMBL" id="SDB80525.1"/>
    </source>
</evidence>